<dbReference type="EMBL" id="CP030053">
    <property type="protein sequence ID" value="QAU49669.1"/>
    <property type="molecule type" value="Genomic_DNA"/>
</dbReference>
<feature type="coiled-coil region" evidence="1">
    <location>
        <begin position="38"/>
        <end position="72"/>
    </location>
</feature>
<evidence type="ECO:0000313" key="4">
    <source>
        <dbReference type="Proteomes" id="UP000288972"/>
    </source>
</evidence>
<proteinExistence type="predicted"/>
<evidence type="ECO:0000313" key="3">
    <source>
        <dbReference type="EMBL" id="QAU49669.1"/>
    </source>
</evidence>
<protein>
    <submittedName>
        <fullName evidence="3">Uncharacterized protein</fullName>
    </submittedName>
</protein>
<keyword evidence="1" id="KW-0175">Coiled coil</keyword>
<keyword evidence="2" id="KW-0812">Transmembrane</keyword>
<accession>A0AAE5X6N4</accession>
<dbReference type="AlphaFoldDB" id="A0AAE5X6N4"/>
<reference evidence="3 4" key="1">
    <citation type="submission" date="2018-06" db="EMBL/GenBank/DDBJ databases">
        <title>Comparative genomics of rhizobia nodulating Arachis hypogaea in China.</title>
        <authorList>
            <person name="Li Y."/>
        </authorList>
    </citation>
    <scope>NUCLEOTIDE SEQUENCE [LARGE SCALE GENOMIC DNA]</scope>
    <source>
        <strain evidence="3 4">CCBAU 51670</strain>
    </source>
</reference>
<feature type="transmembrane region" description="Helical" evidence="2">
    <location>
        <begin position="168"/>
        <end position="192"/>
    </location>
</feature>
<gene>
    <name evidence="3" type="ORF">XH91_32760</name>
</gene>
<evidence type="ECO:0000256" key="1">
    <source>
        <dbReference type="SAM" id="Coils"/>
    </source>
</evidence>
<feature type="transmembrane region" description="Helical" evidence="2">
    <location>
        <begin position="204"/>
        <end position="221"/>
    </location>
</feature>
<evidence type="ECO:0000256" key="2">
    <source>
        <dbReference type="SAM" id="Phobius"/>
    </source>
</evidence>
<keyword evidence="2" id="KW-1133">Transmembrane helix</keyword>
<feature type="transmembrane region" description="Helical" evidence="2">
    <location>
        <begin position="108"/>
        <end position="130"/>
    </location>
</feature>
<dbReference type="KEGG" id="bgz:XH91_32760"/>
<sequence>MLAARLWGESMVLNEEDESNPAYRRQMLYFWSQVAKDRDELVDELNRLLSDYETLKSRRESVDAIINQLQEKDTILTSSRFSRVFHNATVLDRAIVGVRSLFTLRPVLATESVIAAIIAVVIGLLFSYFFDSSLRELIHLFSVNGIMRPANAASSSILVAEHAGSIQIYLVIGAAGLVAAAFVWFAVTATLSREATVRRGSMEMVKQVLAFMIGVLTGFFANPH</sequence>
<name>A0AAE5X6N4_9BRAD</name>
<organism evidence="3 4">
    <name type="scientific">Bradyrhizobium guangzhouense</name>
    <dbReference type="NCBI Taxonomy" id="1325095"/>
    <lineage>
        <taxon>Bacteria</taxon>
        <taxon>Pseudomonadati</taxon>
        <taxon>Pseudomonadota</taxon>
        <taxon>Alphaproteobacteria</taxon>
        <taxon>Hyphomicrobiales</taxon>
        <taxon>Nitrobacteraceae</taxon>
        <taxon>Bradyrhizobium</taxon>
    </lineage>
</organism>
<keyword evidence="2" id="KW-0472">Membrane</keyword>
<dbReference type="Proteomes" id="UP000288972">
    <property type="component" value="Chromosome"/>
</dbReference>